<accession>A0A5N5WL71</accession>
<dbReference type="PANTHER" id="PTHR43248:SF25">
    <property type="entry name" value="AB HYDROLASE-1 DOMAIN-CONTAINING PROTEIN-RELATED"/>
    <property type="match status" value="1"/>
</dbReference>
<protein>
    <submittedName>
        <fullName evidence="4">Proteinase</fullName>
    </submittedName>
</protein>
<dbReference type="PANTHER" id="PTHR43248">
    <property type="entry name" value="2-SUCCINYL-6-HYDROXY-2,4-CYCLOHEXADIENE-1-CARBOXYLATE SYNTHASE"/>
    <property type="match status" value="1"/>
</dbReference>
<name>A0A5N5WL71_9EURO</name>
<evidence type="ECO:0000313" key="5">
    <source>
        <dbReference type="Proteomes" id="UP000326565"/>
    </source>
</evidence>
<dbReference type="InterPro" id="IPR051601">
    <property type="entry name" value="Serine_prot/Carboxylest_S33"/>
</dbReference>
<dbReference type="Gene3D" id="3.40.50.1820">
    <property type="entry name" value="alpha/beta hydrolase"/>
    <property type="match status" value="1"/>
</dbReference>
<proteinExistence type="inferred from homology"/>
<keyword evidence="2" id="KW-0378">Hydrolase</keyword>
<reference evidence="4 5" key="1">
    <citation type="submission" date="2019-04" db="EMBL/GenBank/DDBJ databases">
        <title>Friends and foes A comparative genomics study of 23 Aspergillus species from section Flavi.</title>
        <authorList>
            <consortium name="DOE Joint Genome Institute"/>
            <person name="Kjaerbolling I."/>
            <person name="Vesth T."/>
            <person name="Frisvad J.C."/>
            <person name="Nybo J.L."/>
            <person name="Theobald S."/>
            <person name="Kildgaard S."/>
            <person name="Isbrandt T."/>
            <person name="Kuo A."/>
            <person name="Sato A."/>
            <person name="Lyhne E.K."/>
            <person name="Kogle M.E."/>
            <person name="Wiebenga A."/>
            <person name="Kun R.S."/>
            <person name="Lubbers R.J."/>
            <person name="Makela M.R."/>
            <person name="Barry K."/>
            <person name="Chovatia M."/>
            <person name="Clum A."/>
            <person name="Daum C."/>
            <person name="Haridas S."/>
            <person name="He G."/>
            <person name="LaButti K."/>
            <person name="Lipzen A."/>
            <person name="Mondo S."/>
            <person name="Riley R."/>
            <person name="Salamov A."/>
            <person name="Simmons B.A."/>
            <person name="Magnuson J.K."/>
            <person name="Henrissat B."/>
            <person name="Mortensen U.H."/>
            <person name="Larsen T.O."/>
            <person name="Devries R.P."/>
            <person name="Grigoriev I.V."/>
            <person name="Machida M."/>
            <person name="Baker S.E."/>
            <person name="Andersen M.R."/>
        </authorList>
    </citation>
    <scope>NUCLEOTIDE SEQUENCE [LARGE SCALE GENOMIC DNA]</scope>
    <source>
        <strain evidence="4 5">CBS 151.66</strain>
    </source>
</reference>
<keyword evidence="5" id="KW-1185">Reference proteome</keyword>
<evidence type="ECO:0000256" key="1">
    <source>
        <dbReference type="ARBA" id="ARBA00010088"/>
    </source>
</evidence>
<sequence>MEPQKSLEFTDHRQASSSMIPTESSWRKMFRPIALALMVLTLPFWWTFPSADISTHDLREQDFSWSEITPSSSLQYHDCFDGFQCARLEVPMDYHRLDGQGRRVAIAITRLPAKVPVTDPRYGGAVLINPGGPGGSGVYQVLRVGRNLQTIVDAELDPRLGDEETPDRYFDIIGFDPRGVNNTTPRFSCFPNLFSQRNWELQVQAEGMLGSSKNSLMRSWKRAMALNTGCSSALSATSGTEEALGEHINTPPVARDMLEIIERHGEWREKQGRSEQKRHGQLLGHDPLRAILQRTKWKQGQEKLLFWGRSYGTVLGSTFATMFPDRIERALLDGVVNADVYFGGGGPSGVVDADAIFDRFVTYCDQAGAAGCPFYSQGGPTAIKEAYQAIESALYNTSLPVFATSARGPEIVTWTDLKIAQRSALYQPLMGFPLLAQHASDLAHGNGSGMADAKHNSRSPSCPSFGCLDAGPWSEQCQVPSENELYASTAILCADADYLPKMDREGLIQYWHSLTADSSTIGDYWASLGVSCAGWNVTAKWKVPGPYGGQTSHPVLFVSNTLDPVTPLRSAQKMSHDFPGSVVLQQDSEGTKSREQHSSMAAPSLCVYKSIRQYFQTGEIPPSGTICEPDLRPLIGRAGMRDMKGAADGKLWDAILEVHQQIATGRLPL</sequence>
<organism evidence="4 5">
    <name type="scientific">Aspergillus leporis</name>
    <dbReference type="NCBI Taxonomy" id="41062"/>
    <lineage>
        <taxon>Eukaryota</taxon>
        <taxon>Fungi</taxon>
        <taxon>Dikarya</taxon>
        <taxon>Ascomycota</taxon>
        <taxon>Pezizomycotina</taxon>
        <taxon>Eurotiomycetes</taxon>
        <taxon>Eurotiomycetidae</taxon>
        <taxon>Eurotiales</taxon>
        <taxon>Aspergillaceae</taxon>
        <taxon>Aspergillus</taxon>
        <taxon>Aspergillus subgen. Circumdati</taxon>
    </lineage>
</organism>
<feature type="domain" description="Peptidase S33 tripeptidyl aminopeptidase-like C-terminal" evidence="3">
    <location>
        <begin position="520"/>
        <end position="627"/>
    </location>
</feature>
<dbReference type="GO" id="GO:0016787">
    <property type="term" value="F:hydrolase activity"/>
    <property type="evidence" value="ECO:0007669"/>
    <property type="project" value="UniProtKB-KW"/>
</dbReference>
<gene>
    <name evidence="4" type="ORF">BDV29DRAFT_162837</name>
</gene>
<dbReference type="AlphaFoldDB" id="A0A5N5WL71"/>
<evidence type="ECO:0000313" key="4">
    <source>
        <dbReference type="EMBL" id="KAB8067960.1"/>
    </source>
</evidence>
<comment type="similarity">
    <text evidence="1">Belongs to the peptidase S33 family.</text>
</comment>
<dbReference type="Pfam" id="PF08386">
    <property type="entry name" value="Abhydrolase_4"/>
    <property type="match status" value="1"/>
</dbReference>
<dbReference type="InterPro" id="IPR013595">
    <property type="entry name" value="Pept_S33_TAP-like_C"/>
</dbReference>
<evidence type="ECO:0000259" key="3">
    <source>
        <dbReference type="Pfam" id="PF08386"/>
    </source>
</evidence>
<dbReference type="InterPro" id="IPR029058">
    <property type="entry name" value="AB_hydrolase_fold"/>
</dbReference>
<dbReference type="SUPFAM" id="SSF53474">
    <property type="entry name" value="alpha/beta-Hydrolases"/>
    <property type="match status" value="1"/>
</dbReference>
<evidence type="ECO:0000256" key="2">
    <source>
        <dbReference type="ARBA" id="ARBA00022801"/>
    </source>
</evidence>
<dbReference type="OrthoDB" id="425534at2759"/>
<dbReference type="Proteomes" id="UP000326565">
    <property type="component" value="Unassembled WGS sequence"/>
</dbReference>
<dbReference type="EMBL" id="ML732428">
    <property type="protein sequence ID" value="KAB8067960.1"/>
    <property type="molecule type" value="Genomic_DNA"/>
</dbReference>